<feature type="domain" description="Ketoreductase" evidence="5">
    <location>
        <begin position="7"/>
        <end position="216"/>
    </location>
</feature>
<evidence type="ECO:0000256" key="2">
    <source>
        <dbReference type="ARBA" id="ARBA00023002"/>
    </source>
</evidence>
<dbReference type="Gene3D" id="3.40.50.720">
    <property type="entry name" value="NAD(P)-binding Rossmann-like Domain"/>
    <property type="match status" value="1"/>
</dbReference>
<evidence type="ECO:0000259" key="5">
    <source>
        <dbReference type="SMART" id="SM00822"/>
    </source>
</evidence>
<accession>A0A6G4V895</accession>
<proteinExistence type="inferred from homology"/>
<dbReference type="PANTHER" id="PTHR24321">
    <property type="entry name" value="DEHYDROGENASES, SHORT CHAIN"/>
    <property type="match status" value="1"/>
</dbReference>
<dbReference type="EMBL" id="JAAKZY010000064">
    <property type="protein sequence ID" value="NGO10044.1"/>
    <property type="molecule type" value="Genomic_DNA"/>
</dbReference>
<evidence type="ECO:0000256" key="1">
    <source>
        <dbReference type="ARBA" id="ARBA00006484"/>
    </source>
</evidence>
<dbReference type="InterPro" id="IPR002347">
    <property type="entry name" value="SDR_fam"/>
</dbReference>
<dbReference type="FunFam" id="3.40.50.720:FF:000084">
    <property type="entry name" value="Short-chain dehydrogenase reductase"/>
    <property type="match status" value="1"/>
</dbReference>
<dbReference type="InterPro" id="IPR036291">
    <property type="entry name" value="NAD(P)-bd_dom_sf"/>
</dbReference>
<evidence type="ECO:0000313" key="6">
    <source>
        <dbReference type="EMBL" id="NGO10044.1"/>
    </source>
</evidence>
<dbReference type="SUPFAM" id="SSF51735">
    <property type="entry name" value="NAD(P)-binding Rossmann-fold domains"/>
    <property type="match status" value="1"/>
</dbReference>
<gene>
    <name evidence="6" type="ORF">G5C60_21205</name>
</gene>
<dbReference type="PROSITE" id="PS00061">
    <property type="entry name" value="ADH_SHORT"/>
    <property type="match status" value="1"/>
</dbReference>
<dbReference type="Pfam" id="PF00106">
    <property type="entry name" value="adh_short"/>
    <property type="match status" value="1"/>
</dbReference>
<evidence type="ECO:0000256" key="4">
    <source>
        <dbReference type="RuleBase" id="RU000363"/>
    </source>
</evidence>
<dbReference type="CDD" id="cd05233">
    <property type="entry name" value="SDR_c"/>
    <property type="match status" value="1"/>
</dbReference>
<sequence length="267" mass="27559">MNRMSGQVVLVTGAARGQGRNHAVRLAEEGADIIALDICAPISELAYPMATEEDLATTEKLVRDRGRSIVTAKVDVRDFAAVKEAVDRGVRELGGLDVVVANAGVVAGGRFEEQSLEVWRVILDVNVLGVRNTCLAAQPHLTADDGGSVILISSVSGLVAGASMSAYTASKHGVVGLAKALAIEWGPHNIRVNAVAPGAVRGTGMGDGRGLGLDELSSKEQASYATALSATSVERDDTSHAVLYLASAAARYVTGTVLNVDAGMAVI</sequence>
<dbReference type="Proteomes" id="UP000472335">
    <property type="component" value="Unassembled WGS sequence"/>
</dbReference>
<keyword evidence="7" id="KW-1185">Reference proteome</keyword>
<dbReference type="PRINTS" id="PR00080">
    <property type="entry name" value="SDRFAMILY"/>
</dbReference>
<keyword evidence="3" id="KW-0520">NAD</keyword>
<evidence type="ECO:0000256" key="3">
    <source>
        <dbReference type="ARBA" id="ARBA00023027"/>
    </source>
</evidence>
<dbReference type="NCBIfam" id="TIGR03971">
    <property type="entry name" value="SDR_subfam_1"/>
    <property type="match status" value="1"/>
</dbReference>
<evidence type="ECO:0000313" key="7">
    <source>
        <dbReference type="Proteomes" id="UP000472335"/>
    </source>
</evidence>
<comment type="similarity">
    <text evidence="1 4">Belongs to the short-chain dehydrogenases/reductases (SDR) family.</text>
</comment>
<comment type="caution">
    <text evidence="6">The sequence shown here is derived from an EMBL/GenBank/DDBJ whole genome shotgun (WGS) entry which is preliminary data.</text>
</comment>
<dbReference type="InterPro" id="IPR023985">
    <property type="entry name" value="SDR_subfam_1"/>
</dbReference>
<dbReference type="AlphaFoldDB" id="A0A6G4V895"/>
<protein>
    <submittedName>
        <fullName evidence="6">Mycofactocin-coupled SDR family oxidoreductase</fullName>
    </submittedName>
</protein>
<organism evidence="6 7">
    <name type="scientific">Streptomyces scabichelini</name>
    <dbReference type="NCBI Taxonomy" id="2711217"/>
    <lineage>
        <taxon>Bacteria</taxon>
        <taxon>Bacillati</taxon>
        <taxon>Actinomycetota</taxon>
        <taxon>Actinomycetes</taxon>
        <taxon>Kitasatosporales</taxon>
        <taxon>Streptomycetaceae</taxon>
        <taxon>Streptomyces</taxon>
    </lineage>
</organism>
<dbReference type="PANTHER" id="PTHR24321:SF8">
    <property type="entry name" value="ESTRADIOL 17-BETA-DEHYDROGENASE 8-RELATED"/>
    <property type="match status" value="1"/>
</dbReference>
<keyword evidence="2" id="KW-0560">Oxidoreductase</keyword>
<name>A0A6G4V895_9ACTN</name>
<dbReference type="GO" id="GO:0016491">
    <property type="term" value="F:oxidoreductase activity"/>
    <property type="evidence" value="ECO:0007669"/>
    <property type="project" value="UniProtKB-KW"/>
</dbReference>
<dbReference type="RefSeq" id="WP_165261600.1">
    <property type="nucleotide sequence ID" value="NZ_JAAKZY010000064.1"/>
</dbReference>
<dbReference type="PRINTS" id="PR00081">
    <property type="entry name" value="GDHRDH"/>
</dbReference>
<dbReference type="SMART" id="SM00822">
    <property type="entry name" value="PKS_KR"/>
    <property type="match status" value="1"/>
</dbReference>
<reference evidence="6 7" key="1">
    <citation type="submission" date="2020-02" db="EMBL/GenBank/DDBJ databases">
        <title>Whole-genome analyses of novel actinobacteria.</title>
        <authorList>
            <person name="Sahin N."/>
            <person name="Gencbay T."/>
        </authorList>
    </citation>
    <scope>NUCLEOTIDE SEQUENCE [LARGE SCALE GENOMIC DNA]</scope>
    <source>
        <strain evidence="6 7">HC44</strain>
    </source>
</reference>
<dbReference type="InterPro" id="IPR057326">
    <property type="entry name" value="KR_dom"/>
</dbReference>
<dbReference type="InterPro" id="IPR020904">
    <property type="entry name" value="Sc_DH/Rdtase_CS"/>
</dbReference>